<gene>
    <name evidence="1" type="ORF">NCTC10166_00493</name>
</gene>
<reference evidence="1 2" key="1">
    <citation type="submission" date="2019-01" db="EMBL/GenBank/DDBJ databases">
        <authorList>
            <consortium name="Pathogen Informatics"/>
        </authorList>
    </citation>
    <scope>NUCLEOTIDE SEQUENCE [LARGE SCALE GENOMIC DNA]</scope>
    <source>
        <strain evidence="1 2">NCTC10166</strain>
    </source>
</reference>
<accession>A0A449A5I7</accession>
<evidence type="ECO:0000313" key="1">
    <source>
        <dbReference type="EMBL" id="VEU59515.1"/>
    </source>
</evidence>
<dbReference type="Proteomes" id="UP000289440">
    <property type="component" value="Chromosome"/>
</dbReference>
<proteinExistence type="predicted"/>
<dbReference type="OrthoDB" id="394960at2"/>
<dbReference type="SUPFAM" id="SSF52467">
    <property type="entry name" value="DHS-like NAD/FAD-binding domain"/>
    <property type="match status" value="1"/>
</dbReference>
<dbReference type="Gene3D" id="3.40.50.1220">
    <property type="entry name" value="TPP-binding domain"/>
    <property type="match status" value="1"/>
</dbReference>
<protein>
    <recommendedName>
        <fullName evidence="3">Deacetylase sirtuin-type domain-containing protein</fullName>
    </recommendedName>
</protein>
<dbReference type="AlphaFoldDB" id="A0A449A5I7"/>
<dbReference type="InterPro" id="IPR029035">
    <property type="entry name" value="DHS-like_NAD/FAD-binding_dom"/>
</dbReference>
<dbReference type="KEGG" id="mnu:NCTC10166_00493"/>
<dbReference type="EMBL" id="LR214951">
    <property type="protein sequence ID" value="VEU59515.1"/>
    <property type="molecule type" value="Genomic_DNA"/>
</dbReference>
<evidence type="ECO:0008006" key="3">
    <source>
        <dbReference type="Google" id="ProtNLM"/>
    </source>
</evidence>
<sequence>MEIAKKIKNILDQADAILVGIGSGMTNADDISYYGQRFDQNFSDFKEKFKFIDMLQASVYHFNDWRTYWAFHSRFTKMNYYDQETGPSFLNLKTILKNKNFFIITTNSDSAIDKAHFDSNKYFHIQGKYNLMQCSQKCSNKTYENQELINEMIAKQENCMIPHELLPRCEFCDAILEVNKRNCFYELAQNEVFKTEEKNYNLFLQKNKNRKIVYWEIGCGNITPQFIKWNFWKLTEENPKSTYLVLNKKQYRMNKNIINQTKYFQIDIATILKKIADLYKE</sequence>
<organism evidence="1 2">
    <name type="scientific">Mesomycoplasma neurolyticum</name>
    <dbReference type="NCBI Taxonomy" id="2120"/>
    <lineage>
        <taxon>Bacteria</taxon>
        <taxon>Bacillati</taxon>
        <taxon>Mycoplasmatota</taxon>
        <taxon>Mycoplasmoidales</taxon>
        <taxon>Metamycoplasmataceae</taxon>
        <taxon>Mesomycoplasma</taxon>
    </lineage>
</organism>
<dbReference type="RefSeq" id="WP_129719900.1">
    <property type="nucleotide sequence ID" value="NZ_LR214951.1"/>
</dbReference>
<keyword evidence="2" id="KW-1185">Reference proteome</keyword>
<evidence type="ECO:0000313" key="2">
    <source>
        <dbReference type="Proteomes" id="UP000289440"/>
    </source>
</evidence>
<name>A0A449A5I7_9BACT</name>